<evidence type="ECO:0000256" key="1">
    <source>
        <dbReference type="ARBA" id="ARBA00009269"/>
    </source>
</evidence>
<evidence type="ECO:0000256" key="2">
    <source>
        <dbReference type="ARBA" id="ARBA00022980"/>
    </source>
</evidence>
<evidence type="ECO:0000313" key="5">
    <source>
        <dbReference type="EMBL" id="PPS94845.1"/>
    </source>
</evidence>
<dbReference type="Proteomes" id="UP000199752">
    <property type="component" value="Chromosome 7"/>
</dbReference>
<keyword evidence="3" id="KW-0687">Ribonucleoprotein</keyword>
<dbReference type="EMBL" id="LN877953">
    <property type="protein sequence ID" value="CUV07240.1"/>
    <property type="molecule type" value="Genomic_DNA"/>
</dbReference>
<dbReference type="InterPro" id="IPR038661">
    <property type="entry name" value="Ribosomal_eL33_sf"/>
</dbReference>
<comment type="similarity">
    <text evidence="1">Belongs to the eukaryotic ribosomal protein eL33 family.</text>
</comment>
<dbReference type="Pfam" id="PF01247">
    <property type="entry name" value="Ribosomal_L35Ae"/>
    <property type="match status" value="1"/>
</dbReference>
<name>A0A0S4TIL2_CRYHO</name>
<keyword evidence="6" id="KW-1185">Reference proteome</keyword>
<gene>
    <name evidence="4" type="ORF">CHUDEA7_2540</name>
    <name evidence="5" type="ORF">GY17_00002054</name>
</gene>
<organism evidence="4">
    <name type="scientific">Cryptosporidium hominis</name>
    <dbReference type="NCBI Taxonomy" id="237895"/>
    <lineage>
        <taxon>Eukaryota</taxon>
        <taxon>Sar</taxon>
        <taxon>Alveolata</taxon>
        <taxon>Apicomplexa</taxon>
        <taxon>Conoidasida</taxon>
        <taxon>Coccidia</taxon>
        <taxon>Eucoccidiorida</taxon>
        <taxon>Eimeriorina</taxon>
        <taxon>Cryptosporidiidae</taxon>
        <taxon>Cryptosporidium</taxon>
    </lineage>
</organism>
<dbReference type="Gene3D" id="2.40.10.190">
    <property type="entry name" value="translation elongation factor selb, chain A, domain 4"/>
    <property type="match status" value="1"/>
</dbReference>
<dbReference type="AlphaFoldDB" id="A0A0S4TIL2"/>
<dbReference type="HAMAP" id="MF_00573">
    <property type="entry name" value="Ribosomal_eL33"/>
    <property type="match status" value="1"/>
</dbReference>
<dbReference type="FunFam" id="2.40.10.190:FF:000001">
    <property type="entry name" value="60S ribosomal protein L35a"/>
    <property type="match status" value="1"/>
</dbReference>
<evidence type="ECO:0000313" key="6">
    <source>
        <dbReference type="Proteomes" id="UP001429100"/>
    </source>
</evidence>
<evidence type="ECO:0000256" key="3">
    <source>
        <dbReference type="ARBA" id="ARBA00023274"/>
    </source>
</evidence>
<dbReference type="InterPro" id="IPR001780">
    <property type="entry name" value="Ribosomal_eL33"/>
</dbReference>
<dbReference type="GO" id="GO:0005840">
    <property type="term" value="C:ribosome"/>
    <property type="evidence" value="ECO:0007669"/>
    <property type="project" value="UniProtKB-KW"/>
</dbReference>
<reference evidence="5 6" key="3">
    <citation type="submission" date="2017-10" db="EMBL/GenBank/DDBJ databases">
        <title>Consistent, comparative and evidence-based genome annotation and re-annotation for the closely-related species, Cryptosporidium parvum, C. hominis and C. tyzzeri.</title>
        <authorList>
            <person name="Baptista R.P."/>
            <person name="Li Y."/>
            <person name="Sateriale A."/>
            <person name="Striepen B."/>
            <person name="Kissinger J.C."/>
        </authorList>
    </citation>
    <scope>NUCLEOTIDE SEQUENCE [LARGE SCALE GENOMIC DNA]</scope>
    <source>
        <strain evidence="5">30976</strain>
    </source>
</reference>
<dbReference type="GO" id="GO:0006412">
    <property type="term" value="P:translation"/>
    <property type="evidence" value="ECO:0007669"/>
    <property type="project" value="InterPro"/>
</dbReference>
<dbReference type="VEuPathDB" id="CryptoDB:GY17_00002054"/>
<dbReference type="GO" id="GO:0003735">
    <property type="term" value="F:structural constituent of ribosome"/>
    <property type="evidence" value="ECO:0007669"/>
    <property type="project" value="InterPro"/>
</dbReference>
<keyword evidence="2 5" id="KW-0689">Ribosomal protein</keyword>
<dbReference type="InterPro" id="IPR009000">
    <property type="entry name" value="Transl_B-barrel_sf"/>
</dbReference>
<dbReference type="OrthoDB" id="504467at2759"/>
<reference evidence="5 6" key="1">
    <citation type="submission" date="2014-11" db="EMBL/GenBank/DDBJ databases">
        <title>Comparative genomic analysis of Cryptosporidium hominis reveals occurrence of genetic recombination in virulent subtypes.</title>
        <authorList>
            <person name="Guo Y."/>
            <person name="Tang K."/>
            <person name="Frace M."/>
            <person name="Li N."/>
            <person name="Roellig D.M."/>
            <person name="Sammons S."/>
            <person name="Knipe K."/>
            <person name="Rowe L."/>
            <person name="Feng Y."/>
            <person name="Xiao L."/>
        </authorList>
    </citation>
    <scope>NUCLEOTIDE SEQUENCE [LARGE SCALE GENOMIC DNA]</scope>
    <source>
        <strain evidence="5">30976</strain>
    </source>
</reference>
<dbReference type="EMBL" id="JTAI01000004">
    <property type="protein sequence ID" value="PPS94845.1"/>
    <property type="molecule type" value="Genomic_DNA"/>
</dbReference>
<dbReference type="PANTHER" id="PTHR10902">
    <property type="entry name" value="60S RIBOSOMAL PROTEIN L35A"/>
    <property type="match status" value="1"/>
</dbReference>
<dbReference type="VEuPathDB" id="CryptoDB:CHUDEA7_2540"/>
<protein>
    <submittedName>
        <fullName evidence="5">60S ribosomal protein L35A</fullName>
    </submittedName>
</protein>
<proteinExistence type="inferred from homology"/>
<dbReference type="VEuPathDB" id="CryptoDB:ChTU502y2012_407g1270"/>
<dbReference type="GO" id="GO:1990904">
    <property type="term" value="C:ribonucleoprotein complex"/>
    <property type="evidence" value="ECO:0007669"/>
    <property type="project" value="UniProtKB-KW"/>
</dbReference>
<reference evidence="4" key="2">
    <citation type="submission" date="2015-08" db="EMBL/GenBank/DDBJ databases">
        <authorList>
            <person name="Babu N.S."/>
            <person name="Beckwith C.J."/>
            <person name="Beseler K.G."/>
            <person name="Brison A."/>
            <person name="Carone J.V."/>
            <person name="Caskin T.P."/>
            <person name="Diamond M."/>
            <person name="Durham M.E."/>
            <person name="Foxe J.M."/>
            <person name="Go M."/>
            <person name="Henderson B.A."/>
            <person name="Jones I.B."/>
            <person name="McGettigan J.A."/>
            <person name="Micheletti S.J."/>
            <person name="Nasrallah M.E."/>
            <person name="Ortiz D."/>
            <person name="Piller C.R."/>
            <person name="Privatt S.R."/>
            <person name="Schneider S.L."/>
            <person name="Sharp S."/>
            <person name="Smith T.C."/>
            <person name="Stanton J.D."/>
            <person name="Ullery H.E."/>
            <person name="Wilson R.J."/>
            <person name="Serrano M.G."/>
            <person name="Buck G."/>
            <person name="Lee V."/>
            <person name="Wang Y."/>
            <person name="Carvalho R."/>
            <person name="Voegtly L."/>
            <person name="Shi R."/>
            <person name="Duckworth R."/>
            <person name="Johnson A."/>
            <person name="Loviza R."/>
            <person name="Walstead R."/>
            <person name="Shah Z."/>
            <person name="Kiflezghi M."/>
            <person name="Wade K."/>
            <person name="Ball S.L."/>
            <person name="Bradley K.W."/>
            <person name="Asai D.J."/>
            <person name="Bowman C.A."/>
            <person name="Russell D.A."/>
            <person name="Pope W.H."/>
            <person name="Jacobs-Sera D."/>
            <person name="Hendrix R.W."/>
            <person name="Hatfull G.F."/>
        </authorList>
    </citation>
    <scope>NUCLEOTIDE SEQUENCE [LARGE SCALE GENOMIC DNA]</scope>
</reference>
<evidence type="ECO:0000313" key="4">
    <source>
        <dbReference type="EMBL" id="CUV07240.1"/>
    </source>
</evidence>
<dbReference type="VEuPathDB" id="CryptoDB:Chro.70290"/>
<accession>A0A0S4TIL2</accession>
<dbReference type="SUPFAM" id="SSF50447">
    <property type="entry name" value="Translation proteins"/>
    <property type="match status" value="1"/>
</dbReference>
<sequence length="120" mass="13556">MKSQIKKKSFNNKTTEPVRLYSKAIVTGYKRSKVNQTPNVSLLKIEGVKTKEDAKFYLGKRCAYIYKAKTIKNGTKFRVIQGLIRRSYGNSGAVCAKFRKALPPSSFGGRVRVFLFPSNI</sequence>
<dbReference type="Proteomes" id="UP001429100">
    <property type="component" value="Unassembled WGS sequence"/>
</dbReference>